<evidence type="ECO:0000256" key="4">
    <source>
        <dbReference type="ARBA" id="ARBA00022679"/>
    </source>
</evidence>
<dbReference type="PANTHER" id="PTHR24421">
    <property type="entry name" value="NITRATE/NITRITE SENSOR PROTEIN NARX-RELATED"/>
    <property type="match status" value="1"/>
</dbReference>
<feature type="transmembrane region" description="Helical" evidence="9">
    <location>
        <begin position="137"/>
        <end position="155"/>
    </location>
</feature>
<evidence type="ECO:0000256" key="9">
    <source>
        <dbReference type="SAM" id="Phobius"/>
    </source>
</evidence>
<keyword evidence="9" id="KW-0472">Membrane</keyword>
<name>A0ABT3UVK7_9ACTN</name>
<evidence type="ECO:0000256" key="8">
    <source>
        <dbReference type="ARBA" id="ARBA00023012"/>
    </source>
</evidence>
<reference evidence="13" key="1">
    <citation type="journal article" date="2022" name="bioRxiv">
        <title>Discovery and biosynthetic assessment of Streptomyces ortus sp nov. isolated from a deep-sea sponge.</title>
        <authorList>
            <person name="Williams S.E."/>
        </authorList>
    </citation>
    <scope>NUCLEOTIDE SEQUENCE</scope>
    <source>
        <strain evidence="13">A15ISP2-DRY2</strain>
    </source>
</reference>
<feature type="domain" description="Signal transduction histidine kinase subgroup 3 dimerisation and phosphoacceptor" evidence="11">
    <location>
        <begin position="185"/>
        <end position="250"/>
    </location>
</feature>
<feature type="domain" description="Histidine kinase/HSP90-like ATPase" evidence="10">
    <location>
        <begin position="298"/>
        <end position="385"/>
    </location>
</feature>
<evidence type="ECO:0000256" key="6">
    <source>
        <dbReference type="ARBA" id="ARBA00022777"/>
    </source>
</evidence>
<feature type="transmembrane region" description="Helical" evidence="9">
    <location>
        <begin position="107"/>
        <end position="125"/>
    </location>
</feature>
<accession>A0ABT3UVK7</accession>
<dbReference type="GO" id="GO:0016301">
    <property type="term" value="F:kinase activity"/>
    <property type="evidence" value="ECO:0007669"/>
    <property type="project" value="UniProtKB-KW"/>
</dbReference>
<keyword evidence="4" id="KW-0808">Transferase</keyword>
<feature type="transmembrane region" description="Helical" evidence="9">
    <location>
        <begin position="83"/>
        <end position="100"/>
    </location>
</feature>
<feature type="transmembrane region" description="Helical" evidence="9">
    <location>
        <begin position="40"/>
        <end position="57"/>
    </location>
</feature>
<gene>
    <name evidence="13" type="ORF">K3769_02165</name>
</gene>
<dbReference type="InterPro" id="IPR055558">
    <property type="entry name" value="DUF7134"/>
</dbReference>
<keyword evidence="8" id="KW-0902">Two-component regulatory system</keyword>
<dbReference type="Pfam" id="PF02518">
    <property type="entry name" value="HATPase_c"/>
    <property type="match status" value="1"/>
</dbReference>
<evidence type="ECO:0000256" key="1">
    <source>
        <dbReference type="ARBA" id="ARBA00000085"/>
    </source>
</evidence>
<dbReference type="Pfam" id="PF23539">
    <property type="entry name" value="DUF7134"/>
    <property type="match status" value="1"/>
</dbReference>
<comment type="caution">
    <text evidence="13">The sequence shown here is derived from an EMBL/GenBank/DDBJ whole genome shotgun (WGS) entry which is preliminary data.</text>
</comment>
<dbReference type="EMBL" id="JAIFZO010000001">
    <property type="protein sequence ID" value="MCX4231590.1"/>
    <property type="molecule type" value="Genomic_DNA"/>
</dbReference>
<evidence type="ECO:0000259" key="10">
    <source>
        <dbReference type="Pfam" id="PF02518"/>
    </source>
</evidence>
<dbReference type="Gene3D" id="1.20.5.1930">
    <property type="match status" value="1"/>
</dbReference>
<evidence type="ECO:0000313" key="14">
    <source>
        <dbReference type="Proteomes" id="UP001165590"/>
    </source>
</evidence>
<evidence type="ECO:0000256" key="7">
    <source>
        <dbReference type="ARBA" id="ARBA00022840"/>
    </source>
</evidence>
<sequence>MVTRLRRRIDRHPRLVEAAFLLLIYAATSNQYRRAGDDTLWWPGFALAAVTCTSLPARRRHPGAVVVLTTIGTAVAGSQGSTFGPLLLLPVIVALYELTLQASQQALRIYGFLVAVILVPTALRWDAENEPWANETVSLAFWILLPILHGLAVRARRTYMDTVRTRAEDAERTRHEEAQRRVTEERIRIARELHDVVAHHMALANAQAGTAAHLFSTRPAQTGRILIELTGTTTAALRELEATVGLLRQPETAEESLNPAPGLDRLPDLVAAFAAAALHITIAVEGPVEALSAGVDLAAFRIVQEALTNVAKHAAVNTAHVHLVYAQGQLTITVRNDRSPITPPRVPGGGFGLISMRERAQSAGGSFRAGRCPEGGFSVTAELPIGA</sequence>
<keyword evidence="9" id="KW-1133">Transmembrane helix</keyword>
<keyword evidence="5" id="KW-0547">Nucleotide-binding</keyword>
<keyword evidence="3" id="KW-0597">Phosphoprotein</keyword>
<dbReference type="Proteomes" id="UP001165590">
    <property type="component" value="Unassembled WGS sequence"/>
</dbReference>
<comment type="catalytic activity">
    <reaction evidence="1">
        <text>ATP + protein L-histidine = ADP + protein N-phospho-L-histidine.</text>
        <dbReference type="EC" id="2.7.13.3"/>
    </reaction>
</comment>
<keyword evidence="14" id="KW-1185">Reference proteome</keyword>
<keyword evidence="6 13" id="KW-0418">Kinase</keyword>
<proteinExistence type="predicted"/>
<organism evidence="13 14">
    <name type="scientific">Streptomyces ortus</name>
    <dbReference type="NCBI Taxonomy" id="2867268"/>
    <lineage>
        <taxon>Bacteria</taxon>
        <taxon>Bacillati</taxon>
        <taxon>Actinomycetota</taxon>
        <taxon>Actinomycetes</taxon>
        <taxon>Kitasatosporales</taxon>
        <taxon>Streptomycetaceae</taxon>
        <taxon>Streptomyces</taxon>
    </lineage>
</organism>
<protein>
    <recommendedName>
        <fullName evidence="2">histidine kinase</fullName>
        <ecNumber evidence="2">2.7.13.3</ecNumber>
    </recommendedName>
</protein>
<dbReference type="EC" id="2.7.13.3" evidence="2"/>
<dbReference type="InterPro" id="IPR011712">
    <property type="entry name" value="Sig_transdc_His_kin_sub3_dim/P"/>
</dbReference>
<evidence type="ECO:0000259" key="11">
    <source>
        <dbReference type="Pfam" id="PF07730"/>
    </source>
</evidence>
<dbReference type="Gene3D" id="3.30.565.10">
    <property type="entry name" value="Histidine kinase-like ATPase, C-terminal domain"/>
    <property type="match status" value="1"/>
</dbReference>
<evidence type="ECO:0000259" key="12">
    <source>
        <dbReference type="Pfam" id="PF23539"/>
    </source>
</evidence>
<dbReference type="InterPro" id="IPR050482">
    <property type="entry name" value="Sensor_HK_TwoCompSys"/>
</dbReference>
<dbReference type="CDD" id="cd16917">
    <property type="entry name" value="HATPase_UhpB-NarQ-NarX-like"/>
    <property type="match status" value="1"/>
</dbReference>
<dbReference type="InterPro" id="IPR003594">
    <property type="entry name" value="HATPase_dom"/>
</dbReference>
<feature type="domain" description="DUF7134" evidence="12">
    <location>
        <begin position="6"/>
        <end position="157"/>
    </location>
</feature>
<evidence type="ECO:0000256" key="3">
    <source>
        <dbReference type="ARBA" id="ARBA00022553"/>
    </source>
</evidence>
<evidence type="ECO:0000256" key="2">
    <source>
        <dbReference type="ARBA" id="ARBA00012438"/>
    </source>
</evidence>
<dbReference type="SUPFAM" id="SSF55874">
    <property type="entry name" value="ATPase domain of HSP90 chaperone/DNA topoisomerase II/histidine kinase"/>
    <property type="match status" value="1"/>
</dbReference>
<dbReference type="Pfam" id="PF07730">
    <property type="entry name" value="HisKA_3"/>
    <property type="match status" value="1"/>
</dbReference>
<dbReference type="RefSeq" id="WP_267024683.1">
    <property type="nucleotide sequence ID" value="NZ_JAIFZO010000001.1"/>
</dbReference>
<dbReference type="InterPro" id="IPR036890">
    <property type="entry name" value="HATPase_C_sf"/>
</dbReference>
<keyword evidence="9" id="KW-0812">Transmembrane</keyword>
<evidence type="ECO:0000313" key="13">
    <source>
        <dbReference type="EMBL" id="MCX4231590.1"/>
    </source>
</evidence>
<dbReference type="PANTHER" id="PTHR24421:SF10">
    <property type="entry name" value="NITRATE_NITRITE SENSOR PROTEIN NARQ"/>
    <property type="match status" value="1"/>
</dbReference>
<keyword evidence="7" id="KW-0067">ATP-binding</keyword>
<evidence type="ECO:0000256" key="5">
    <source>
        <dbReference type="ARBA" id="ARBA00022741"/>
    </source>
</evidence>